<keyword evidence="3" id="KW-1185">Reference proteome</keyword>
<dbReference type="EMBL" id="JAGIOF010000003">
    <property type="protein sequence ID" value="MBP2388396.1"/>
    <property type="molecule type" value="Genomic_DNA"/>
</dbReference>
<dbReference type="Proteomes" id="UP001296993">
    <property type="component" value="Unassembled WGS sequence"/>
</dbReference>
<feature type="region of interest" description="Disordered" evidence="1">
    <location>
        <begin position="1"/>
        <end position="35"/>
    </location>
</feature>
<protein>
    <recommendedName>
        <fullName evidence="4">DUF4913 domain-containing protein</fullName>
    </recommendedName>
</protein>
<reference evidence="2 3" key="1">
    <citation type="submission" date="2021-03" db="EMBL/GenBank/DDBJ databases">
        <title>Sequencing the genomes of 1000 actinobacteria strains.</title>
        <authorList>
            <person name="Klenk H.-P."/>
        </authorList>
    </citation>
    <scope>NUCLEOTIDE SEQUENCE [LARGE SCALE GENOMIC DNA]</scope>
    <source>
        <strain evidence="2 3">DSM 15797</strain>
    </source>
</reference>
<feature type="compositionally biased region" description="Acidic residues" evidence="1">
    <location>
        <begin position="1"/>
        <end position="21"/>
    </location>
</feature>
<name>A0ABS4XJ55_9MICC</name>
<evidence type="ECO:0008006" key="4">
    <source>
        <dbReference type="Google" id="ProtNLM"/>
    </source>
</evidence>
<sequence length="148" mass="16897">MMSVPDEELVDLDGPTEEPEAPAEPAGGGQPAQAPSFTYRDCEQWLQELALPHYLRKLDGTRKWAPNWFDYPEADTLVQALWVTWEQMKLDGPQAILVYYRDYFYPLMDRLTGPDGPFHAYDETTHPHLPEPWPTIAAPASHFPEADI</sequence>
<dbReference type="InterPro" id="IPR032584">
    <property type="entry name" value="DUF4913"/>
</dbReference>
<evidence type="ECO:0000313" key="3">
    <source>
        <dbReference type="Proteomes" id="UP001296993"/>
    </source>
</evidence>
<dbReference type="RefSeq" id="WP_210001972.1">
    <property type="nucleotide sequence ID" value="NZ_BAAAJY010000001.1"/>
</dbReference>
<accession>A0ABS4XJ55</accession>
<dbReference type="Pfam" id="PF16259">
    <property type="entry name" value="DUF4913"/>
    <property type="match status" value="1"/>
</dbReference>
<proteinExistence type="predicted"/>
<organism evidence="2 3">
    <name type="scientific">Paeniglutamicibacter kerguelensis</name>
    <dbReference type="NCBI Taxonomy" id="254788"/>
    <lineage>
        <taxon>Bacteria</taxon>
        <taxon>Bacillati</taxon>
        <taxon>Actinomycetota</taxon>
        <taxon>Actinomycetes</taxon>
        <taxon>Micrococcales</taxon>
        <taxon>Micrococcaceae</taxon>
        <taxon>Paeniglutamicibacter</taxon>
    </lineage>
</organism>
<evidence type="ECO:0000256" key="1">
    <source>
        <dbReference type="SAM" id="MobiDB-lite"/>
    </source>
</evidence>
<gene>
    <name evidence="2" type="ORF">JOF47_003969</name>
</gene>
<evidence type="ECO:0000313" key="2">
    <source>
        <dbReference type="EMBL" id="MBP2388396.1"/>
    </source>
</evidence>
<comment type="caution">
    <text evidence="2">The sequence shown here is derived from an EMBL/GenBank/DDBJ whole genome shotgun (WGS) entry which is preliminary data.</text>
</comment>